<protein>
    <submittedName>
        <fullName evidence="3">Cobalt chelatase</fullName>
    </submittedName>
</protein>
<dbReference type="RefSeq" id="WP_242748676.1">
    <property type="nucleotide sequence ID" value="NZ_CP093846.1"/>
</dbReference>
<sequence length="596" mass="64160">MSEPAAQDTPGSAAEHTSRSAAENASRYAAEDASRYAAAGTAEPSAEELCAAALRALSGTPRLTFRGHRLHHGRTPVPAHAPHLRPSPADGPAALRGVADGLALRLIRSDAALHTGLRPEDPVERLLFETLEQYRAESLVPDRFPGMVGNLRRRHTEWARAFHRSGLTATARGLLLHTTLEVCRSRVLGVPVLAETEDLIEATRAALGARLGPHLAALRRHRADQAAYAPHALAVARTVAAMLSEDEAGGKGRKGPRGREEPRFSLLLEESAQDGEGAAGGGGTAPGGADGDVDYRVFTTAYDRERAAHALVRPALLADFRARLDRRIEEARPPTARLARQLRERLARPGPGDWAGGQEEGLVDGRALARLVVSPHERRVFRTRRAEHRPAALVTFLLDCSGSMKQHREQLAALLDVWARAADLAGVRSEVLAFTTAAWHGGRAHRDWLRAGRPARPGRLNERLHLVVKDAEVPYRRARRALAALLKPDLYREGVDGEALEWAAGRAARRAAGRRLLFLVSDGGPMDGATVQANPPHLLDSHLASVAARIEAEGTVELYGLTVGGDLSPYLSRTSLLDPAAPLARSARLLPAACRP</sequence>
<evidence type="ECO:0000259" key="2">
    <source>
        <dbReference type="Pfam" id="PF11775"/>
    </source>
</evidence>
<organism evidence="3 4">
    <name type="scientific">Streptomyces tubbatahanensis</name>
    <dbReference type="NCBI Taxonomy" id="2923272"/>
    <lineage>
        <taxon>Bacteria</taxon>
        <taxon>Bacillati</taxon>
        <taxon>Actinomycetota</taxon>
        <taxon>Actinomycetes</taxon>
        <taxon>Kitasatosporales</taxon>
        <taxon>Streptomycetaceae</taxon>
        <taxon>Streptomyces</taxon>
    </lineage>
</organism>
<dbReference type="InterPro" id="IPR051928">
    <property type="entry name" value="NorD/CobT"/>
</dbReference>
<reference evidence="3 4" key="1">
    <citation type="journal article" date="2023" name="Microbiol. Spectr.">
        <title>Synergy between Genome Mining, Metabolomics, and Bioinformatics Uncovers Antibacterial Chlorinated Carbazole Alkaloids and Their Biosynthetic Gene Cluster from Streptomyces tubbatahanensis sp. nov., a Novel Actinomycete Isolated from Sulu Sea, Philippines.</title>
        <authorList>
            <person name="Tenebro C.P."/>
            <person name="Trono D.J.V.L."/>
            <person name="Balida L.A.P."/>
            <person name="Bayog L.K.A."/>
            <person name="Bruna J.R."/>
            <person name="Sabido E.M."/>
            <person name="Caspe D.P.C."/>
            <person name="de Los Santos E.L.C."/>
            <person name="Saludes J.P."/>
            <person name="Dalisay D.S."/>
        </authorList>
    </citation>
    <scope>NUCLEOTIDE SEQUENCE [LARGE SCALE GENOMIC DNA]</scope>
    <source>
        <strain evidence="3 4">DSD3025</strain>
    </source>
</reference>
<dbReference type="InterPro" id="IPR006538">
    <property type="entry name" value="CobT"/>
</dbReference>
<name>A0ABY3XLD8_9ACTN</name>
<dbReference type="Pfam" id="PF11775">
    <property type="entry name" value="CobT_C"/>
    <property type="match status" value="1"/>
</dbReference>
<dbReference type="PIRSF" id="PIRSF031715">
    <property type="entry name" value="Cob_chel_CobT"/>
    <property type="match status" value="1"/>
</dbReference>
<dbReference type="InterPro" id="IPR025861">
    <property type="entry name" value="CobT_VWA_dom"/>
</dbReference>
<feature type="region of interest" description="Disordered" evidence="1">
    <location>
        <begin position="66"/>
        <end position="93"/>
    </location>
</feature>
<feature type="region of interest" description="Disordered" evidence="1">
    <location>
        <begin position="1"/>
        <end position="39"/>
    </location>
</feature>
<keyword evidence="4" id="KW-1185">Reference proteome</keyword>
<dbReference type="Proteomes" id="UP001202244">
    <property type="component" value="Chromosome"/>
</dbReference>
<dbReference type="Pfam" id="PF06213">
    <property type="entry name" value="CobT"/>
    <property type="match status" value="1"/>
</dbReference>
<gene>
    <name evidence="3" type="ORF">MMF93_01195</name>
</gene>
<dbReference type="InterPro" id="IPR036465">
    <property type="entry name" value="vWFA_dom_sf"/>
</dbReference>
<dbReference type="PANTHER" id="PTHR41248:SF1">
    <property type="entry name" value="NORD PROTEIN"/>
    <property type="match status" value="1"/>
</dbReference>
<dbReference type="PANTHER" id="PTHR41248">
    <property type="entry name" value="NORD PROTEIN"/>
    <property type="match status" value="1"/>
</dbReference>
<evidence type="ECO:0000313" key="3">
    <source>
        <dbReference type="EMBL" id="UNS95228.1"/>
    </source>
</evidence>
<proteinExistence type="predicted"/>
<accession>A0ABY3XLD8</accession>
<feature type="domain" description="Cobalamin biosynthesis protein CobT VWA" evidence="2">
    <location>
        <begin position="381"/>
        <end position="577"/>
    </location>
</feature>
<dbReference type="SUPFAM" id="SSF53300">
    <property type="entry name" value="vWA-like"/>
    <property type="match status" value="1"/>
</dbReference>
<dbReference type="EMBL" id="CP093846">
    <property type="protein sequence ID" value="UNS95228.1"/>
    <property type="molecule type" value="Genomic_DNA"/>
</dbReference>
<evidence type="ECO:0000313" key="4">
    <source>
        <dbReference type="Proteomes" id="UP001202244"/>
    </source>
</evidence>
<evidence type="ECO:0000256" key="1">
    <source>
        <dbReference type="SAM" id="MobiDB-lite"/>
    </source>
</evidence>